<feature type="transmembrane region" description="Helical" evidence="2">
    <location>
        <begin position="35"/>
        <end position="55"/>
    </location>
</feature>
<comment type="caution">
    <text evidence="3">The sequence shown here is derived from an EMBL/GenBank/DDBJ whole genome shotgun (WGS) entry which is preliminary data.</text>
</comment>
<sequence length="83" mass="9050">MAVRRAVATRTRNDNERAPGRAAGVRWWTRRTTQAAAMLALMVVALAVGPSLGVLPSLSERVHGVSRITDVVHDSDSRGHNRH</sequence>
<keyword evidence="2" id="KW-1133">Transmembrane helix</keyword>
<keyword evidence="4" id="KW-1185">Reference proteome</keyword>
<evidence type="ECO:0000313" key="3">
    <source>
        <dbReference type="EMBL" id="GCD99386.1"/>
    </source>
</evidence>
<dbReference type="AlphaFoldDB" id="A0A401YXN5"/>
<dbReference type="Proteomes" id="UP000286931">
    <property type="component" value="Unassembled WGS sequence"/>
</dbReference>
<feature type="region of interest" description="Disordered" evidence="1">
    <location>
        <begin position="1"/>
        <end position="22"/>
    </location>
</feature>
<protein>
    <submittedName>
        <fullName evidence="3">Uncharacterized protein</fullName>
    </submittedName>
</protein>
<evidence type="ECO:0000256" key="2">
    <source>
        <dbReference type="SAM" id="Phobius"/>
    </source>
</evidence>
<organism evidence="3 4">
    <name type="scientific">Embleya hyalina</name>
    <dbReference type="NCBI Taxonomy" id="516124"/>
    <lineage>
        <taxon>Bacteria</taxon>
        <taxon>Bacillati</taxon>
        <taxon>Actinomycetota</taxon>
        <taxon>Actinomycetes</taxon>
        <taxon>Kitasatosporales</taxon>
        <taxon>Streptomycetaceae</taxon>
        <taxon>Embleya</taxon>
    </lineage>
</organism>
<dbReference type="EMBL" id="BIFH01000032">
    <property type="protein sequence ID" value="GCD99386.1"/>
    <property type="molecule type" value="Genomic_DNA"/>
</dbReference>
<name>A0A401YXN5_9ACTN</name>
<keyword evidence="2" id="KW-0812">Transmembrane</keyword>
<accession>A0A401YXN5</accession>
<reference evidence="3 4" key="1">
    <citation type="submission" date="2018-12" db="EMBL/GenBank/DDBJ databases">
        <title>Draft genome sequence of Embleya hyalina NBRC 13850T.</title>
        <authorList>
            <person name="Komaki H."/>
            <person name="Hosoyama A."/>
            <person name="Kimura A."/>
            <person name="Ichikawa N."/>
            <person name="Tamura T."/>
        </authorList>
    </citation>
    <scope>NUCLEOTIDE SEQUENCE [LARGE SCALE GENOMIC DNA]</scope>
    <source>
        <strain evidence="3 4">NBRC 13850</strain>
    </source>
</reference>
<evidence type="ECO:0000256" key="1">
    <source>
        <dbReference type="SAM" id="MobiDB-lite"/>
    </source>
</evidence>
<proteinExistence type="predicted"/>
<keyword evidence="2" id="KW-0472">Membrane</keyword>
<feature type="compositionally biased region" description="Low complexity" evidence="1">
    <location>
        <begin position="1"/>
        <end position="10"/>
    </location>
</feature>
<gene>
    <name evidence="3" type="ORF">EHYA_07106</name>
</gene>
<evidence type="ECO:0000313" key="4">
    <source>
        <dbReference type="Proteomes" id="UP000286931"/>
    </source>
</evidence>